<dbReference type="OrthoDB" id="274622at2759"/>
<protein>
    <submittedName>
        <fullName evidence="4">50S ribosomal protein L13</fullName>
    </submittedName>
</protein>
<keyword evidence="3" id="KW-0687">Ribonucleoprotein</keyword>
<keyword evidence="2 4" id="KW-0689">Ribosomal protein</keyword>
<dbReference type="NCBIfam" id="TIGR01066">
    <property type="entry name" value="rplM_bact"/>
    <property type="match status" value="1"/>
</dbReference>
<dbReference type="PANTHER" id="PTHR11545:SF2">
    <property type="entry name" value="LARGE RIBOSOMAL SUBUNIT PROTEIN UL13M"/>
    <property type="match status" value="1"/>
</dbReference>
<dbReference type="GO" id="GO:0003735">
    <property type="term" value="F:structural constituent of ribosome"/>
    <property type="evidence" value="ECO:0007669"/>
    <property type="project" value="InterPro"/>
</dbReference>
<dbReference type="Proteomes" id="UP000031668">
    <property type="component" value="Unassembled WGS sequence"/>
</dbReference>
<dbReference type="CDD" id="cd00392">
    <property type="entry name" value="Ribosomal_L13"/>
    <property type="match status" value="1"/>
</dbReference>
<dbReference type="GO" id="GO:0017148">
    <property type="term" value="P:negative regulation of translation"/>
    <property type="evidence" value="ECO:0007669"/>
    <property type="project" value="TreeGrafter"/>
</dbReference>
<name>A0A0C2N2Y8_THEKT</name>
<dbReference type="AlphaFoldDB" id="A0A0C2N2Y8"/>
<evidence type="ECO:0000256" key="3">
    <source>
        <dbReference type="ARBA" id="ARBA00023274"/>
    </source>
</evidence>
<keyword evidence="5" id="KW-1185">Reference proteome</keyword>
<evidence type="ECO:0000256" key="1">
    <source>
        <dbReference type="ARBA" id="ARBA00006227"/>
    </source>
</evidence>
<gene>
    <name evidence="4" type="ORF">RF11_13374</name>
</gene>
<dbReference type="InterPro" id="IPR036899">
    <property type="entry name" value="Ribosomal_uL13_sf"/>
</dbReference>
<reference evidence="4 5" key="1">
    <citation type="journal article" date="2014" name="Genome Biol. Evol.">
        <title>The genome of the myxosporean Thelohanellus kitauei shows adaptations to nutrient acquisition within its fish host.</title>
        <authorList>
            <person name="Yang Y."/>
            <person name="Xiong J."/>
            <person name="Zhou Z."/>
            <person name="Huo F."/>
            <person name="Miao W."/>
            <person name="Ran C."/>
            <person name="Liu Y."/>
            <person name="Zhang J."/>
            <person name="Feng J."/>
            <person name="Wang M."/>
            <person name="Wang M."/>
            <person name="Wang L."/>
            <person name="Yao B."/>
        </authorList>
    </citation>
    <scope>NUCLEOTIDE SEQUENCE [LARGE SCALE GENOMIC DNA]</scope>
    <source>
        <strain evidence="4">Wuqing</strain>
    </source>
</reference>
<sequence>MVIVKGAAAGLYHTAKRRSWYLIDANNQTCGRLAQYLAIILQGKTKPIFHRSSDDGDYIVVTNCKYIHFVGCKFSYKIYHHYTGMVGGMKERNIPQMASKDACRLLWKSVYGMLPRNNMRPVFMDRLFLFEYENHPFVKSELVKIQPSSLFPPRITQLTSESLKNYPLIVKNYRD</sequence>
<dbReference type="GO" id="GO:0003729">
    <property type="term" value="F:mRNA binding"/>
    <property type="evidence" value="ECO:0007669"/>
    <property type="project" value="TreeGrafter"/>
</dbReference>
<evidence type="ECO:0000313" key="5">
    <source>
        <dbReference type="Proteomes" id="UP000031668"/>
    </source>
</evidence>
<proteinExistence type="inferred from homology"/>
<dbReference type="Gene3D" id="3.90.1180.10">
    <property type="entry name" value="Ribosomal protein L13"/>
    <property type="match status" value="1"/>
</dbReference>
<dbReference type="GO" id="GO:0006412">
    <property type="term" value="P:translation"/>
    <property type="evidence" value="ECO:0007669"/>
    <property type="project" value="InterPro"/>
</dbReference>
<dbReference type="PANTHER" id="PTHR11545">
    <property type="entry name" value="RIBOSOMAL PROTEIN L13"/>
    <property type="match status" value="1"/>
</dbReference>
<dbReference type="GO" id="GO:0005762">
    <property type="term" value="C:mitochondrial large ribosomal subunit"/>
    <property type="evidence" value="ECO:0007669"/>
    <property type="project" value="TreeGrafter"/>
</dbReference>
<evidence type="ECO:0000313" key="4">
    <source>
        <dbReference type="EMBL" id="KII68252.1"/>
    </source>
</evidence>
<dbReference type="OMA" id="NWILALD"/>
<dbReference type="EMBL" id="JWZT01002881">
    <property type="protein sequence ID" value="KII68252.1"/>
    <property type="molecule type" value="Genomic_DNA"/>
</dbReference>
<dbReference type="InterPro" id="IPR005822">
    <property type="entry name" value="Ribosomal_uL13"/>
</dbReference>
<evidence type="ECO:0000256" key="2">
    <source>
        <dbReference type="ARBA" id="ARBA00022980"/>
    </source>
</evidence>
<dbReference type="SUPFAM" id="SSF52161">
    <property type="entry name" value="Ribosomal protein L13"/>
    <property type="match status" value="1"/>
</dbReference>
<dbReference type="Pfam" id="PF00572">
    <property type="entry name" value="Ribosomal_L13"/>
    <property type="match status" value="1"/>
</dbReference>
<organism evidence="4 5">
    <name type="scientific">Thelohanellus kitauei</name>
    <name type="common">Myxosporean</name>
    <dbReference type="NCBI Taxonomy" id="669202"/>
    <lineage>
        <taxon>Eukaryota</taxon>
        <taxon>Metazoa</taxon>
        <taxon>Cnidaria</taxon>
        <taxon>Myxozoa</taxon>
        <taxon>Myxosporea</taxon>
        <taxon>Bivalvulida</taxon>
        <taxon>Platysporina</taxon>
        <taxon>Myxobolidae</taxon>
        <taxon>Thelohanellus</taxon>
    </lineage>
</organism>
<comment type="caution">
    <text evidence="4">The sequence shown here is derived from an EMBL/GenBank/DDBJ whole genome shotgun (WGS) entry which is preliminary data.</text>
</comment>
<dbReference type="InterPro" id="IPR005823">
    <property type="entry name" value="Ribosomal_uL13_bac-type"/>
</dbReference>
<accession>A0A0C2N2Y8</accession>
<dbReference type="HAMAP" id="MF_01366">
    <property type="entry name" value="Ribosomal_uL13"/>
    <property type="match status" value="1"/>
</dbReference>
<comment type="similarity">
    <text evidence="1">Belongs to the universal ribosomal protein uL13 family.</text>
</comment>